<evidence type="ECO:0000313" key="2">
    <source>
        <dbReference type="Proteomes" id="UP001303046"/>
    </source>
</evidence>
<dbReference type="EMBL" id="JAVFWL010000005">
    <property type="protein sequence ID" value="KAK6759179.1"/>
    <property type="molecule type" value="Genomic_DNA"/>
</dbReference>
<name>A0ABR1E913_NECAM</name>
<sequence>MPGNLEVSFHSVSRLEMDAGSTTNPRNIICSAFQDVVRQADELEHSLRKLSGNHYSYKRRGDSTRSSFEDLLRALERSHAEQEQIPKNSSSPEEYRSRQKLDLDWILSTDPLRPRAAKEVPVVEKPKGVPISEWIFDTKGAFRNYNEYQPITYPVLDSRPRLELDWILTTNQFSQPISTRNVEPYETSKAISEEWIFRTDPEFHSTSMHGEEMQSLEHFKNIFDYLEEEALIRTASAATDKKLDSSTSEIEILQIRNAQNSHFTTFTSI</sequence>
<protein>
    <submittedName>
        <fullName evidence="1">Uncharacterized protein</fullName>
    </submittedName>
</protein>
<evidence type="ECO:0000313" key="1">
    <source>
        <dbReference type="EMBL" id="KAK6759179.1"/>
    </source>
</evidence>
<organism evidence="1 2">
    <name type="scientific">Necator americanus</name>
    <name type="common">Human hookworm</name>
    <dbReference type="NCBI Taxonomy" id="51031"/>
    <lineage>
        <taxon>Eukaryota</taxon>
        <taxon>Metazoa</taxon>
        <taxon>Ecdysozoa</taxon>
        <taxon>Nematoda</taxon>
        <taxon>Chromadorea</taxon>
        <taxon>Rhabditida</taxon>
        <taxon>Rhabditina</taxon>
        <taxon>Rhabditomorpha</taxon>
        <taxon>Strongyloidea</taxon>
        <taxon>Ancylostomatidae</taxon>
        <taxon>Bunostominae</taxon>
        <taxon>Necator</taxon>
    </lineage>
</organism>
<reference evidence="1 2" key="1">
    <citation type="submission" date="2023-08" db="EMBL/GenBank/DDBJ databases">
        <title>A Necator americanus chromosomal reference genome.</title>
        <authorList>
            <person name="Ilik V."/>
            <person name="Petrzelkova K.J."/>
            <person name="Pardy F."/>
            <person name="Fuh T."/>
            <person name="Niatou-Singa F.S."/>
            <person name="Gouil Q."/>
            <person name="Baker L."/>
            <person name="Ritchie M.E."/>
            <person name="Jex A.R."/>
            <person name="Gazzola D."/>
            <person name="Li H."/>
            <person name="Toshio Fujiwara R."/>
            <person name="Zhan B."/>
            <person name="Aroian R.V."/>
            <person name="Pafco B."/>
            <person name="Schwarz E.M."/>
        </authorList>
    </citation>
    <scope>NUCLEOTIDE SEQUENCE [LARGE SCALE GENOMIC DNA]</scope>
    <source>
        <strain evidence="1 2">Aroian</strain>
        <tissue evidence="1">Whole animal</tissue>
    </source>
</reference>
<keyword evidence="2" id="KW-1185">Reference proteome</keyword>
<gene>
    <name evidence="1" type="primary">Necator_chrV.g21203</name>
    <name evidence="1" type="ORF">RB195_016410</name>
</gene>
<comment type="caution">
    <text evidence="1">The sequence shown here is derived from an EMBL/GenBank/DDBJ whole genome shotgun (WGS) entry which is preliminary data.</text>
</comment>
<accession>A0ABR1E913</accession>
<dbReference type="Proteomes" id="UP001303046">
    <property type="component" value="Unassembled WGS sequence"/>
</dbReference>
<proteinExistence type="predicted"/>